<feature type="domain" description="HAMP" evidence="24">
    <location>
        <begin position="307"/>
        <end position="359"/>
    </location>
</feature>
<dbReference type="GO" id="GO:0005524">
    <property type="term" value="F:ATP binding"/>
    <property type="evidence" value="ECO:0007669"/>
    <property type="project" value="UniProtKB-KW"/>
</dbReference>
<sequence>MNNNKGFRLSTFILALSFGGVLSVSALFGISSYMSAQRLIDHEIRQSFDYRHRIVQLNLNEKLSQIAARVSFLSDLQPLIQAVGNGGKPDVENFLFDVMQSDEMRDLDVLIVTNQQGEIVGDASSFLSPLSKFTDKIYQSTPRVFQKWSLVELDAASQTMALVYSVPLIEGQYGQVIGSAFVALALTENIQFSKRLMAAADVARLYLTTGKRILTKAGSDSLGQHLDDAQVLALAQEANKDIMKVGDYVGASQDIQIGVNGGVKLNVITFMRRDTAIDLMQEYRMSGILLVVGALITALCIAYMIRRLMRNSTLRLTAYVDQVNKGDRTVRFQAGPVREFNRLGDVVGNMVATIHENERYLTNLIDLAPSPIIVWDEQGRMTKFNRAAERMMGFVIDAGQTPHIQDIMGAIVQPDESERKISVLERSLNGEVIDGWEMAHRNFKTAQINYITWSISPVAFHRDGSVATVLAQGLDITQRKHAEKELHRINEELERRVANRTRALEDEIVERRQIEAELRNSEERFRDIAEASSDWFWEMGPDLRFSYMSDKAMMVSGFLEDEIMGKTREELIGLTPQDCEQPKWRAHLGTLARREPFRAFEYTLKNRHGEKRVFRISGKPVFNSLTGDFLGYRGSGRDVTEEYLRAQELQTAKEEAENASQAKTEFLSSMSHELRTPLNGILGFAQLLLMPKGSQLQDSQKEFINQILKAGNHLLNLINEILDLAKIEARKVEISLEPVHPYNVMEDVIDLLEGLAHDRGIQLINEITEDNTTLIYADFTRLKQVLVNLGGNAIKYNKDQGIVRFTCAYDAGLDMVQFNVIDTGPGIDLKKKEELFVPFNRLNAEFSEIEGTGIGLAITDKLVGLMGGELGVDSTPGEGSCFWFRLPVYKQKLIDGRKGLTAFHGIETINPVLKRTLSILYVEDNPSNSTLMQDALAQSPNIELIIKRTAEEGLAYIETHDVDLLFLDMNLPRMSGWDMMEILRQKQQIGDFPIIAVTAQAMRADIARAQTVGFTDYLSKPINLKDVFGLIRKHTQVN</sequence>
<dbReference type="CDD" id="cd00082">
    <property type="entry name" value="HisKA"/>
    <property type="match status" value="1"/>
</dbReference>
<feature type="domain" description="PAS" evidence="22">
    <location>
        <begin position="357"/>
        <end position="431"/>
    </location>
</feature>
<dbReference type="InterPro" id="IPR035965">
    <property type="entry name" value="PAS-like_dom_sf"/>
</dbReference>
<dbReference type="InterPro" id="IPR004358">
    <property type="entry name" value="Sig_transdc_His_kin-like_C"/>
</dbReference>
<evidence type="ECO:0000259" key="22">
    <source>
        <dbReference type="PROSITE" id="PS50112"/>
    </source>
</evidence>
<dbReference type="Proteomes" id="UP000632498">
    <property type="component" value="Unassembled WGS sequence"/>
</dbReference>
<keyword evidence="26" id="KW-1185">Reference proteome</keyword>
<dbReference type="InterPro" id="IPR003661">
    <property type="entry name" value="HisK_dim/P_dom"/>
</dbReference>
<dbReference type="Pfam" id="PF09308">
    <property type="entry name" value="LuxQ-periplasm"/>
    <property type="match status" value="1"/>
</dbReference>
<comment type="caution">
    <text evidence="25">The sequence shown here is derived from an EMBL/GenBank/DDBJ whole genome shotgun (WGS) entry which is preliminary data.</text>
</comment>
<dbReference type="Gene3D" id="3.30.450.220">
    <property type="entry name" value="LuxQ periplasmic domain, N-terminal subdomain"/>
    <property type="match status" value="1"/>
</dbReference>
<dbReference type="SMART" id="SM00091">
    <property type="entry name" value="PAS"/>
    <property type="match status" value="2"/>
</dbReference>
<dbReference type="PROSITE" id="PS50112">
    <property type="entry name" value="PAS"/>
    <property type="match status" value="2"/>
</dbReference>
<feature type="domain" description="Response regulatory" evidence="21">
    <location>
        <begin position="918"/>
        <end position="1035"/>
    </location>
</feature>
<dbReference type="SUPFAM" id="SSF55874">
    <property type="entry name" value="ATPase domain of HSP90 chaperone/DNA topoisomerase II/histidine kinase"/>
    <property type="match status" value="1"/>
</dbReference>
<dbReference type="PROSITE" id="PS50110">
    <property type="entry name" value="RESPONSE_REGULATORY"/>
    <property type="match status" value="1"/>
</dbReference>
<dbReference type="Pfam" id="PF00512">
    <property type="entry name" value="HisKA"/>
    <property type="match status" value="1"/>
</dbReference>
<name>A0A917FF51_9PROT</name>
<evidence type="ECO:0000259" key="21">
    <source>
        <dbReference type="PROSITE" id="PS50110"/>
    </source>
</evidence>
<evidence type="ECO:0000256" key="15">
    <source>
        <dbReference type="ARBA" id="ARBA00023012"/>
    </source>
</evidence>
<evidence type="ECO:0000256" key="14">
    <source>
        <dbReference type="ARBA" id="ARBA00022989"/>
    </source>
</evidence>
<dbReference type="Gene3D" id="3.30.450.20">
    <property type="entry name" value="PAS domain"/>
    <property type="match status" value="2"/>
</dbReference>
<accession>A0A917FF51</accession>
<protein>
    <recommendedName>
        <fullName evidence="4">Autoinducer 2 sensor kinase/phosphatase LuxQ</fullName>
        <ecNumber evidence="3">2.7.13.3</ecNumber>
    </recommendedName>
</protein>
<proteinExistence type="predicted"/>
<evidence type="ECO:0000256" key="2">
    <source>
        <dbReference type="ARBA" id="ARBA00004429"/>
    </source>
</evidence>
<dbReference type="InterPro" id="IPR029151">
    <property type="entry name" value="Sensor-like_sf"/>
</dbReference>
<dbReference type="RefSeq" id="WP_188666273.1">
    <property type="nucleotide sequence ID" value="NZ_BMHV01000023.1"/>
</dbReference>
<keyword evidence="13" id="KW-0904">Protein phosphatase</keyword>
<keyword evidence="12" id="KW-0067">ATP-binding</keyword>
<keyword evidence="18" id="KW-0175">Coiled coil</keyword>
<dbReference type="Gene3D" id="3.40.50.2300">
    <property type="match status" value="1"/>
</dbReference>
<dbReference type="InterPro" id="IPR036890">
    <property type="entry name" value="HATPase_C_sf"/>
</dbReference>
<dbReference type="Gene3D" id="1.10.287.130">
    <property type="match status" value="1"/>
</dbReference>
<evidence type="ECO:0000256" key="17">
    <source>
        <dbReference type="PROSITE-ProRule" id="PRU00169"/>
    </source>
</evidence>
<dbReference type="PROSITE" id="PS50885">
    <property type="entry name" value="HAMP"/>
    <property type="match status" value="1"/>
</dbReference>
<dbReference type="InterPro" id="IPR005467">
    <property type="entry name" value="His_kinase_dom"/>
</dbReference>
<dbReference type="InterPro" id="IPR000014">
    <property type="entry name" value="PAS"/>
</dbReference>
<dbReference type="PANTHER" id="PTHR43047">
    <property type="entry name" value="TWO-COMPONENT HISTIDINE PROTEIN KINASE"/>
    <property type="match status" value="1"/>
</dbReference>
<dbReference type="FunFam" id="1.10.287.130:FF:000038">
    <property type="entry name" value="Sensory transduction histidine kinase"/>
    <property type="match status" value="1"/>
</dbReference>
<keyword evidence="10" id="KW-0547">Nucleotide-binding</keyword>
<dbReference type="SUPFAM" id="SSF52172">
    <property type="entry name" value="CheY-like"/>
    <property type="match status" value="1"/>
</dbReference>
<dbReference type="Pfam" id="PF00072">
    <property type="entry name" value="Response_reg"/>
    <property type="match status" value="1"/>
</dbReference>
<keyword evidence="13" id="KW-0378">Hydrolase</keyword>
<dbReference type="Pfam" id="PF13426">
    <property type="entry name" value="PAS_9"/>
    <property type="match status" value="1"/>
</dbReference>
<evidence type="ECO:0000313" key="26">
    <source>
        <dbReference type="Proteomes" id="UP000632498"/>
    </source>
</evidence>
<dbReference type="EMBL" id="BMHV01000023">
    <property type="protein sequence ID" value="GGF71995.1"/>
    <property type="molecule type" value="Genomic_DNA"/>
</dbReference>
<comment type="catalytic activity">
    <reaction evidence="1">
        <text>ATP + protein L-histidine = ADP + protein N-phospho-L-histidine.</text>
        <dbReference type="EC" id="2.7.13.3"/>
    </reaction>
</comment>
<dbReference type="GO" id="GO:0004721">
    <property type="term" value="F:phosphoprotein phosphatase activity"/>
    <property type="evidence" value="ECO:0007669"/>
    <property type="project" value="UniProtKB-KW"/>
</dbReference>
<evidence type="ECO:0000256" key="10">
    <source>
        <dbReference type="ARBA" id="ARBA00022741"/>
    </source>
</evidence>
<dbReference type="PRINTS" id="PR00344">
    <property type="entry name" value="BCTRLSENSOR"/>
</dbReference>
<keyword evidence="8" id="KW-0808">Transferase</keyword>
<dbReference type="SUPFAM" id="SSF55785">
    <property type="entry name" value="PYP-like sensor domain (PAS domain)"/>
    <property type="match status" value="2"/>
</dbReference>
<dbReference type="NCBIfam" id="TIGR00229">
    <property type="entry name" value="sensory_box"/>
    <property type="match status" value="2"/>
</dbReference>
<keyword evidence="14 19" id="KW-1133">Transmembrane helix</keyword>
<keyword evidence="15" id="KW-0902">Two-component regulatory system</keyword>
<keyword evidence="7 17" id="KW-0597">Phosphoprotein</keyword>
<dbReference type="InterPro" id="IPR001789">
    <property type="entry name" value="Sig_transdc_resp-reg_receiver"/>
</dbReference>
<gene>
    <name evidence="25" type="ORF">GCM10011332_27430</name>
</gene>
<dbReference type="Gene3D" id="3.30.565.10">
    <property type="entry name" value="Histidine kinase-like ATPase, C-terminal domain"/>
    <property type="match status" value="1"/>
</dbReference>
<dbReference type="InterPro" id="IPR003594">
    <property type="entry name" value="HATPase_dom"/>
</dbReference>
<evidence type="ECO:0000259" key="23">
    <source>
        <dbReference type="PROSITE" id="PS50113"/>
    </source>
</evidence>
<dbReference type="InterPro" id="IPR000700">
    <property type="entry name" value="PAS-assoc_C"/>
</dbReference>
<keyword evidence="9 19" id="KW-0812">Transmembrane</keyword>
<reference evidence="25" key="1">
    <citation type="journal article" date="2014" name="Int. J. Syst. Evol. Microbiol.">
        <title>Complete genome sequence of Corynebacterium casei LMG S-19264T (=DSM 44701T), isolated from a smear-ripened cheese.</title>
        <authorList>
            <consortium name="US DOE Joint Genome Institute (JGI-PGF)"/>
            <person name="Walter F."/>
            <person name="Albersmeier A."/>
            <person name="Kalinowski J."/>
            <person name="Ruckert C."/>
        </authorList>
    </citation>
    <scope>NUCLEOTIDE SEQUENCE</scope>
    <source>
        <strain evidence="25">CGMCC 1.15254</strain>
    </source>
</reference>
<evidence type="ECO:0000256" key="3">
    <source>
        <dbReference type="ARBA" id="ARBA00012438"/>
    </source>
</evidence>
<dbReference type="GO" id="GO:0006355">
    <property type="term" value="P:regulation of DNA-templated transcription"/>
    <property type="evidence" value="ECO:0007669"/>
    <property type="project" value="InterPro"/>
</dbReference>
<keyword evidence="16 19" id="KW-0472">Membrane</keyword>
<evidence type="ECO:0000256" key="1">
    <source>
        <dbReference type="ARBA" id="ARBA00000085"/>
    </source>
</evidence>
<dbReference type="GO" id="GO:0005886">
    <property type="term" value="C:plasma membrane"/>
    <property type="evidence" value="ECO:0007669"/>
    <property type="project" value="UniProtKB-SubCell"/>
</dbReference>
<dbReference type="InterPro" id="IPR003660">
    <property type="entry name" value="HAMP_dom"/>
</dbReference>
<reference evidence="25" key="2">
    <citation type="submission" date="2020-09" db="EMBL/GenBank/DDBJ databases">
        <authorList>
            <person name="Sun Q."/>
            <person name="Zhou Y."/>
        </authorList>
    </citation>
    <scope>NUCLEOTIDE SEQUENCE</scope>
    <source>
        <strain evidence="25">CGMCC 1.15254</strain>
    </source>
</reference>
<evidence type="ECO:0000256" key="7">
    <source>
        <dbReference type="ARBA" id="ARBA00022553"/>
    </source>
</evidence>
<dbReference type="PROSITE" id="PS50113">
    <property type="entry name" value="PAC"/>
    <property type="match status" value="1"/>
</dbReference>
<keyword evidence="6" id="KW-0997">Cell inner membrane</keyword>
<dbReference type="InterPro" id="IPR011006">
    <property type="entry name" value="CheY-like_superfamily"/>
</dbReference>
<dbReference type="InterPro" id="IPR043056">
    <property type="entry name" value="LuxQ-periplasm_N"/>
</dbReference>
<feature type="domain" description="Histidine kinase" evidence="20">
    <location>
        <begin position="669"/>
        <end position="890"/>
    </location>
</feature>
<dbReference type="GO" id="GO:0009927">
    <property type="term" value="F:histidine phosphotransfer kinase activity"/>
    <property type="evidence" value="ECO:0007669"/>
    <property type="project" value="TreeGrafter"/>
</dbReference>
<evidence type="ECO:0000256" key="11">
    <source>
        <dbReference type="ARBA" id="ARBA00022777"/>
    </source>
</evidence>
<evidence type="ECO:0000256" key="6">
    <source>
        <dbReference type="ARBA" id="ARBA00022519"/>
    </source>
</evidence>
<evidence type="ECO:0000259" key="24">
    <source>
        <dbReference type="PROSITE" id="PS50885"/>
    </source>
</evidence>
<dbReference type="Pfam" id="PF02518">
    <property type="entry name" value="HATPase_c"/>
    <property type="match status" value="1"/>
</dbReference>
<evidence type="ECO:0000256" key="16">
    <source>
        <dbReference type="ARBA" id="ARBA00023136"/>
    </source>
</evidence>
<comment type="subcellular location">
    <subcellularLocation>
        <location evidence="2">Cell inner membrane</location>
        <topology evidence="2">Multi-pass membrane protein</topology>
    </subcellularLocation>
</comment>
<feature type="transmembrane region" description="Helical" evidence="19">
    <location>
        <begin position="12"/>
        <end position="36"/>
    </location>
</feature>
<evidence type="ECO:0000256" key="9">
    <source>
        <dbReference type="ARBA" id="ARBA00022692"/>
    </source>
</evidence>
<dbReference type="SUPFAM" id="SSF103190">
    <property type="entry name" value="Sensory domain-like"/>
    <property type="match status" value="1"/>
</dbReference>
<evidence type="ECO:0000256" key="4">
    <source>
        <dbReference type="ARBA" id="ARBA00019468"/>
    </source>
</evidence>
<dbReference type="SMART" id="SM00388">
    <property type="entry name" value="HisKA"/>
    <property type="match status" value="1"/>
</dbReference>
<feature type="transmembrane region" description="Helical" evidence="19">
    <location>
        <begin position="287"/>
        <end position="305"/>
    </location>
</feature>
<dbReference type="InterPro" id="IPR001610">
    <property type="entry name" value="PAC"/>
</dbReference>
<dbReference type="Gene3D" id="6.10.340.10">
    <property type="match status" value="1"/>
</dbReference>
<dbReference type="AlphaFoldDB" id="A0A917FF51"/>
<feature type="modified residue" description="4-aspartylphosphate" evidence="17">
    <location>
        <position position="968"/>
    </location>
</feature>
<evidence type="ECO:0000256" key="19">
    <source>
        <dbReference type="SAM" id="Phobius"/>
    </source>
</evidence>
<dbReference type="PANTHER" id="PTHR43047:SF72">
    <property type="entry name" value="OSMOSENSING HISTIDINE PROTEIN KINASE SLN1"/>
    <property type="match status" value="1"/>
</dbReference>
<dbReference type="SMART" id="SM00448">
    <property type="entry name" value="REC"/>
    <property type="match status" value="1"/>
</dbReference>
<dbReference type="CDD" id="cd00130">
    <property type="entry name" value="PAS"/>
    <property type="match status" value="2"/>
</dbReference>
<dbReference type="SMART" id="SM00086">
    <property type="entry name" value="PAC"/>
    <property type="match status" value="2"/>
</dbReference>
<dbReference type="SMART" id="SM00387">
    <property type="entry name" value="HATPase_c"/>
    <property type="match status" value="1"/>
</dbReference>
<feature type="coiled-coil region" evidence="18">
    <location>
        <begin position="479"/>
        <end position="531"/>
    </location>
</feature>
<keyword evidence="5" id="KW-1003">Cell membrane</keyword>
<dbReference type="SUPFAM" id="SSF47384">
    <property type="entry name" value="Homodimeric domain of signal transducing histidine kinase"/>
    <property type="match status" value="1"/>
</dbReference>
<dbReference type="PROSITE" id="PS50109">
    <property type="entry name" value="HIS_KIN"/>
    <property type="match status" value="1"/>
</dbReference>
<feature type="domain" description="PAC" evidence="23">
    <location>
        <begin position="598"/>
        <end position="651"/>
    </location>
</feature>
<dbReference type="InterPro" id="IPR015387">
    <property type="entry name" value="LuxQ-periplasm_dom"/>
</dbReference>
<evidence type="ECO:0000256" key="18">
    <source>
        <dbReference type="SAM" id="Coils"/>
    </source>
</evidence>
<feature type="domain" description="PAS" evidence="22">
    <location>
        <begin position="521"/>
        <end position="567"/>
    </location>
</feature>
<evidence type="ECO:0000256" key="13">
    <source>
        <dbReference type="ARBA" id="ARBA00022912"/>
    </source>
</evidence>
<evidence type="ECO:0000313" key="25">
    <source>
        <dbReference type="EMBL" id="GGF71995.1"/>
    </source>
</evidence>
<dbReference type="Pfam" id="PF00989">
    <property type="entry name" value="PAS"/>
    <property type="match status" value="1"/>
</dbReference>
<evidence type="ECO:0000259" key="20">
    <source>
        <dbReference type="PROSITE" id="PS50109"/>
    </source>
</evidence>
<evidence type="ECO:0000256" key="5">
    <source>
        <dbReference type="ARBA" id="ARBA00022475"/>
    </source>
</evidence>
<evidence type="ECO:0000256" key="8">
    <source>
        <dbReference type="ARBA" id="ARBA00022679"/>
    </source>
</evidence>
<organism evidence="25 26">
    <name type="scientific">Terasakiella brassicae</name>
    <dbReference type="NCBI Taxonomy" id="1634917"/>
    <lineage>
        <taxon>Bacteria</taxon>
        <taxon>Pseudomonadati</taxon>
        <taxon>Pseudomonadota</taxon>
        <taxon>Alphaproteobacteria</taxon>
        <taxon>Rhodospirillales</taxon>
        <taxon>Terasakiellaceae</taxon>
        <taxon>Terasakiella</taxon>
    </lineage>
</organism>
<dbReference type="InterPro" id="IPR013767">
    <property type="entry name" value="PAS_fold"/>
</dbReference>
<evidence type="ECO:0000256" key="12">
    <source>
        <dbReference type="ARBA" id="ARBA00022840"/>
    </source>
</evidence>
<dbReference type="GO" id="GO:0000155">
    <property type="term" value="F:phosphorelay sensor kinase activity"/>
    <property type="evidence" value="ECO:0007669"/>
    <property type="project" value="InterPro"/>
</dbReference>
<dbReference type="EC" id="2.7.13.3" evidence="3"/>
<dbReference type="InterPro" id="IPR036097">
    <property type="entry name" value="HisK_dim/P_sf"/>
</dbReference>
<keyword evidence="11" id="KW-0418">Kinase</keyword>